<protein>
    <recommendedName>
        <fullName evidence="5">Phospholipid/glycerol acyltransferase domain-containing protein</fullName>
    </recommendedName>
</protein>
<keyword evidence="7" id="KW-1185">Reference proteome</keyword>
<proteinExistence type="inferred from homology"/>
<dbReference type="EMBL" id="JAODUO010001953">
    <property type="protein sequence ID" value="KAK2156618.1"/>
    <property type="molecule type" value="Genomic_DNA"/>
</dbReference>
<feature type="transmembrane region" description="Helical" evidence="4">
    <location>
        <begin position="32"/>
        <end position="54"/>
    </location>
</feature>
<dbReference type="SMART" id="SM00563">
    <property type="entry name" value="PlsC"/>
    <property type="match status" value="1"/>
</dbReference>
<dbReference type="GO" id="GO:0016746">
    <property type="term" value="F:acyltransferase activity"/>
    <property type="evidence" value="ECO:0007669"/>
    <property type="project" value="UniProtKB-KW"/>
</dbReference>
<dbReference type="CDD" id="cd07990">
    <property type="entry name" value="LPLAT_LCLAT1-like"/>
    <property type="match status" value="1"/>
</dbReference>
<keyword evidence="4" id="KW-0472">Membrane</keyword>
<dbReference type="AlphaFoldDB" id="A0AAD9JNR7"/>
<keyword evidence="3" id="KW-0012">Acyltransferase</keyword>
<dbReference type="Proteomes" id="UP001209878">
    <property type="component" value="Unassembled WGS sequence"/>
</dbReference>
<dbReference type="InterPro" id="IPR032098">
    <property type="entry name" value="Acyltransf_C"/>
</dbReference>
<keyword evidence="4" id="KW-1133">Transmembrane helix</keyword>
<dbReference type="InterPro" id="IPR002123">
    <property type="entry name" value="Plipid/glycerol_acylTrfase"/>
</dbReference>
<evidence type="ECO:0000256" key="4">
    <source>
        <dbReference type="SAM" id="Phobius"/>
    </source>
</evidence>
<feature type="domain" description="Phospholipid/glycerol acyltransferase" evidence="5">
    <location>
        <begin position="105"/>
        <end position="221"/>
    </location>
</feature>
<comment type="caution">
    <text evidence="6">The sequence shown here is derived from an EMBL/GenBank/DDBJ whole genome shotgun (WGS) entry which is preliminary data.</text>
</comment>
<evidence type="ECO:0000256" key="3">
    <source>
        <dbReference type="ARBA" id="ARBA00023315"/>
    </source>
</evidence>
<dbReference type="Pfam" id="PF16076">
    <property type="entry name" value="Acyltransf_C"/>
    <property type="match status" value="1"/>
</dbReference>
<keyword evidence="2" id="KW-0808">Transferase</keyword>
<evidence type="ECO:0000313" key="7">
    <source>
        <dbReference type="Proteomes" id="UP001209878"/>
    </source>
</evidence>
<dbReference type="PANTHER" id="PTHR10983">
    <property type="entry name" value="1-ACYLGLYCEROL-3-PHOSPHATE ACYLTRANSFERASE-RELATED"/>
    <property type="match status" value="1"/>
</dbReference>
<dbReference type="PANTHER" id="PTHR10983:SF2">
    <property type="entry name" value="ACYL-COA:LYSOPHOSPHATIDYLGLYCEROL ACYLTRANSFERASE 1"/>
    <property type="match status" value="1"/>
</dbReference>
<evidence type="ECO:0000256" key="2">
    <source>
        <dbReference type="ARBA" id="ARBA00022679"/>
    </source>
</evidence>
<feature type="transmembrane region" description="Helical" evidence="4">
    <location>
        <begin position="352"/>
        <end position="373"/>
    </location>
</feature>
<evidence type="ECO:0000259" key="5">
    <source>
        <dbReference type="SMART" id="SM00563"/>
    </source>
</evidence>
<accession>A0AAD9JNR7</accession>
<reference evidence="6" key="1">
    <citation type="journal article" date="2023" name="Mol. Biol. Evol.">
        <title>Third-Generation Sequencing Reveals the Adaptive Role of the Epigenome in Three Deep-Sea Polychaetes.</title>
        <authorList>
            <person name="Perez M."/>
            <person name="Aroh O."/>
            <person name="Sun Y."/>
            <person name="Lan Y."/>
            <person name="Juniper S.K."/>
            <person name="Young C.R."/>
            <person name="Angers B."/>
            <person name="Qian P.Y."/>
        </authorList>
    </citation>
    <scope>NUCLEOTIDE SEQUENCE</scope>
    <source>
        <strain evidence="6">R07B-5</strain>
    </source>
</reference>
<dbReference type="GO" id="GO:0005783">
    <property type="term" value="C:endoplasmic reticulum"/>
    <property type="evidence" value="ECO:0007669"/>
    <property type="project" value="TreeGrafter"/>
</dbReference>
<gene>
    <name evidence="6" type="ORF">NP493_1956g00023</name>
</gene>
<sequence length="391" mass="45027">MSTDRPSRQTPQSKTVVGLSRYVFARAVVRTVWVTVSTIYAVCAYLLWCGVFLLPLRLLCSDLYWPMEAVLFRFLQSLVAHWMQTAGYTVSEVGADINACMGDECLLLVNHQSTGDVPVLMYFLMGKPAATGRVLWIIDSVFRFTHFGICSMLRGDFFISSGKKHRVSQLVQLKTHMEHVYSKHQRKWVILFPEGGFLRKRRANSQLYANKHNYPALEHVTLPRLGAMQTLMDLLSPQHRNGYHLANGCKWRPFKWVIDITIGYPDQKPLDAFNVTFGDRAPCETTLHYRLYSADTVPVEPEKLQAWLFERYEEKNKLLEAFYKTGHFPQTSSSESDNGVISQPRSIQLSEWWLRSIHIFFLLSLVLQCYMIWGAWHWLGGLLALSTSFLT</sequence>
<comment type="similarity">
    <text evidence="1">Belongs to the 1-acyl-sn-glycerol-3-phosphate acyltransferase family.</text>
</comment>
<dbReference type="GO" id="GO:0036149">
    <property type="term" value="P:phosphatidylinositol acyl-chain remodeling"/>
    <property type="evidence" value="ECO:0007669"/>
    <property type="project" value="TreeGrafter"/>
</dbReference>
<evidence type="ECO:0000313" key="6">
    <source>
        <dbReference type="EMBL" id="KAK2156618.1"/>
    </source>
</evidence>
<organism evidence="6 7">
    <name type="scientific">Ridgeia piscesae</name>
    <name type="common">Tubeworm</name>
    <dbReference type="NCBI Taxonomy" id="27915"/>
    <lineage>
        <taxon>Eukaryota</taxon>
        <taxon>Metazoa</taxon>
        <taxon>Spiralia</taxon>
        <taxon>Lophotrochozoa</taxon>
        <taxon>Annelida</taxon>
        <taxon>Polychaeta</taxon>
        <taxon>Sedentaria</taxon>
        <taxon>Canalipalpata</taxon>
        <taxon>Sabellida</taxon>
        <taxon>Siboglinidae</taxon>
        <taxon>Ridgeia</taxon>
    </lineage>
</organism>
<name>A0AAD9JNR7_RIDPI</name>
<dbReference type="SUPFAM" id="SSF69593">
    <property type="entry name" value="Glycerol-3-phosphate (1)-acyltransferase"/>
    <property type="match status" value="1"/>
</dbReference>
<evidence type="ECO:0000256" key="1">
    <source>
        <dbReference type="ARBA" id="ARBA00008655"/>
    </source>
</evidence>
<keyword evidence="4" id="KW-0812">Transmembrane</keyword>
<dbReference type="Pfam" id="PF01553">
    <property type="entry name" value="Acyltransferase"/>
    <property type="match status" value="1"/>
</dbReference>